<dbReference type="AlphaFoldDB" id="A0A9R1WXN2"/>
<feature type="domain" description="CCR4-Not complex component Not N-terminal" evidence="10">
    <location>
        <begin position="4"/>
        <end position="234"/>
    </location>
</feature>
<name>A0A9R1WXN2_LACSA</name>
<evidence type="ECO:0000313" key="12">
    <source>
        <dbReference type="Proteomes" id="UP000235145"/>
    </source>
</evidence>
<evidence type="ECO:0000256" key="1">
    <source>
        <dbReference type="ARBA" id="ARBA00004123"/>
    </source>
</evidence>
<dbReference type="GO" id="GO:0005737">
    <property type="term" value="C:cytoplasm"/>
    <property type="evidence" value="ECO:0007669"/>
    <property type="project" value="UniProtKB-SubCell"/>
</dbReference>
<feature type="region of interest" description="Disordered" evidence="9">
    <location>
        <begin position="109"/>
        <end position="131"/>
    </location>
</feature>
<evidence type="ECO:0000256" key="7">
    <source>
        <dbReference type="ARBA" id="ARBA00023163"/>
    </source>
</evidence>
<dbReference type="Gene3D" id="3.30.200.20">
    <property type="entry name" value="Phosphorylase Kinase, domain 1"/>
    <property type="match status" value="1"/>
</dbReference>
<keyword evidence="7" id="KW-0804">Transcription</keyword>
<comment type="subcellular location">
    <subcellularLocation>
        <location evidence="2">Cytoplasm</location>
    </subcellularLocation>
    <subcellularLocation>
        <location evidence="1">Nucleus</location>
    </subcellularLocation>
</comment>
<dbReference type="PANTHER" id="PTHR23326">
    <property type="entry name" value="CCR4 NOT-RELATED"/>
    <property type="match status" value="1"/>
</dbReference>
<dbReference type="InterPro" id="IPR040168">
    <property type="entry name" value="Not2/3/5"/>
</dbReference>
<comment type="caution">
    <text evidence="11">The sequence shown here is derived from an EMBL/GenBank/DDBJ whole genome shotgun (WGS) entry which is preliminary data.</text>
</comment>
<evidence type="ECO:0000256" key="4">
    <source>
        <dbReference type="ARBA" id="ARBA00022490"/>
    </source>
</evidence>
<keyword evidence="6" id="KW-0805">Transcription regulation</keyword>
<evidence type="ECO:0000259" key="10">
    <source>
        <dbReference type="Pfam" id="PF04065"/>
    </source>
</evidence>
<dbReference type="Proteomes" id="UP000235145">
    <property type="component" value="Unassembled WGS sequence"/>
</dbReference>
<evidence type="ECO:0000256" key="5">
    <source>
        <dbReference type="ARBA" id="ARBA00022491"/>
    </source>
</evidence>
<dbReference type="EMBL" id="NBSK02000008">
    <property type="protein sequence ID" value="KAJ0191571.1"/>
    <property type="molecule type" value="Genomic_DNA"/>
</dbReference>
<dbReference type="InterPro" id="IPR011009">
    <property type="entry name" value="Kinase-like_dom_sf"/>
</dbReference>
<gene>
    <name evidence="11" type="ORF">LSAT_V11C800408430</name>
</gene>
<organism evidence="11 12">
    <name type="scientific">Lactuca sativa</name>
    <name type="common">Garden lettuce</name>
    <dbReference type="NCBI Taxonomy" id="4236"/>
    <lineage>
        <taxon>Eukaryota</taxon>
        <taxon>Viridiplantae</taxon>
        <taxon>Streptophyta</taxon>
        <taxon>Embryophyta</taxon>
        <taxon>Tracheophyta</taxon>
        <taxon>Spermatophyta</taxon>
        <taxon>Magnoliopsida</taxon>
        <taxon>eudicotyledons</taxon>
        <taxon>Gunneridae</taxon>
        <taxon>Pentapetalae</taxon>
        <taxon>asterids</taxon>
        <taxon>campanulids</taxon>
        <taxon>Asterales</taxon>
        <taxon>Asteraceae</taxon>
        <taxon>Cichorioideae</taxon>
        <taxon>Cichorieae</taxon>
        <taxon>Lactucinae</taxon>
        <taxon>Lactuca</taxon>
    </lineage>
</organism>
<dbReference type="Pfam" id="PF04065">
    <property type="entry name" value="Not3"/>
    <property type="match status" value="1"/>
</dbReference>
<sequence>MGSSRKLQGEIDRVLKKVQEGVDVFDSTWNKVYYTDNAYEKDKFEADLKKEIKKLQRYRDQIKIWLQSSEIKDKVSASYEQVLKDARKLIERGMERYRICEKESKRKAFSKEGLGKQPKTAQNDKDKSETREWLNDTVSELEFQIDSFEAKMEELFVRKGKARLPRLTHLGSSIARHKAHIMKLELILRLLDNDELSPEQVDDDKDFIDDYVERNQEDFDEFGDVDILYTTLSLDKIEEDLVDTSLNPIEDPIILRDLSQLKIPLRNLVMETNNFNEEYIIAKGGFGMVYKAKNEHGTIAVKKLDPRSYQGGHEFMMEIALLSAYT</sequence>
<protein>
    <recommendedName>
        <fullName evidence="10">CCR4-Not complex component Not N-terminal domain-containing protein</fullName>
    </recommendedName>
</protein>
<keyword evidence="8" id="KW-0539">Nucleus</keyword>
<dbReference type="InterPro" id="IPR007207">
    <property type="entry name" value="Not_N"/>
</dbReference>
<dbReference type="GO" id="GO:0005634">
    <property type="term" value="C:nucleus"/>
    <property type="evidence" value="ECO:0007669"/>
    <property type="project" value="UniProtKB-SubCell"/>
</dbReference>
<dbReference type="GO" id="GO:0006355">
    <property type="term" value="P:regulation of DNA-templated transcription"/>
    <property type="evidence" value="ECO:0007669"/>
    <property type="project" value="InterPro"/>
</dbReference>
<evidence type="ECO:0000256" key="8">
    <source>
        <dbReference type="ARBA" id="ARBA00023242"/>
    </source>
</evidence>
<evidence type="ECO:0000256" key="3">
    <source>
        <dbReference type="ARBA" id="ARBA00007682"/>
    </source>
</evidence>
<keyword evidence="12" id="KW-1185">Reference proteome</keyword>
<keyword evidence="4" id="KW-0963">Cytoplasm</keyword>
<accession>A0A9R1WXN2</accession>
<dbReference type="SUPFAM" id="SSF56112">
    <property type="entry name" value="Protein kinase-like (PK-like)"/>
    <property type="match status" value="1"/>
</dbReference>
<evidence type="ECO:0000313" key="11">
    <source>
        <dbReference type="EMBL" id="KAJ0191571.1"/>
    </source>
</evidence>
<comment type="similarity">
    <text evidence="3">Belongs to the CNOT2/3/5 family.</text>
</comment>
<evidence type="ECO:0000256" key="6">
    <source>
        <dbReference type="ARBA" id="ARBA00023015"/>
    </source>
</evidence>
<evidence type="ECO:0000256" key="9">
    <source>
        <dbReference type="SAM" id="MobiDB-lite"/>
    </source>
</evidence>
<keyword evidence="5" id="KW-0678">Repressor</keyword>
<dbReference type="GO" id="GO:0030015">
    <property type="term" value="C:CCR4-NOT core complex"/>
    <property type="evidence" value="ECO:0007669"/>
    <property type="project" value="InterPro"/>
</dbReference>
<evidence type="ECO:0000256" key="2">
    <source>
        <dbReference type="ARBA" id="ARBA00004496"/>
    </source>
</evidence>
<feature type="compositionally biased region" description="Basic and acidic residues" evidence="9">
    <location>
        <begin position="122"/>
        <end position="131"/>
    </location>
</feature>
<proteinExistence type="inferred from homology"/>
<reference evidence="11 12" key="1">
    <citation type="journal article" date="2017" name="Nat. Commun.">
        <title>Genome assembly with in vitro proximity ligation data and whole-genome triplication in lettuce.</title>
        <authorList>
            <person name="Reyes-Chin-Wo S."/>
            <person name="Wang Z."/>
            <person name="Yang X."/>
            <person name="Kozik A."/>
            <person name="Arikit S."/>
            <person name="Song C."/>
            <person name="Xia L."/>
            <person name="Froenicke L."/>
            <person name="Lavelle D.O."/>
            <person name="Truco M.J."/>
            <person name="Xia R."/>
            <person name="Zhu S."/>
            <person name="Xu C."/>
            <person name="Xu H."/>
            <person name="Xu X."/>
            <person name="Cox K."/>
            <person name="Korf I."/>
            <person name="Meyers B.C."/>
            <person name="Michelmore R.W."/>
        </authorList>
    </citation>
    <scope>NUCLEOTIDE SEQUENCE [LARGE SCALE GENOMIC DNA]</scope>
    <source>
        <strain evidence="12">cv. Salinas</strain>
        <tissue evidence="11">Seedlings</tissue>
    </source>
</reference>